<dbReference type="SUPFAM" id="SSF88723">
    <property type="entry name" value="PIN domain-like"/>
    <property type="match status" value="1"/>
</dbReference>
<dbReference type="PANTHER" id="PTHR11081">
    <property type="entry name" value="FLAP ENDONUCLEASE FAMILY MEMBER"/>
    <property type="match status" value="1"/>
</dbReference>
<keyword evidence="7" id="KW-1185">Reference proteome</keyword>
<evidence type="ECO:0000259" key="4">
    <source>
        <dbReference type="SMART" id="SM00484"/>
    </source>
</evidence>
<reference evidence="6 7" key="1">
    <citation type="journal article" date="2024" name="Commun. Biol.">
        <title>Comparative genomic analysis of thermophilic fungi reveals convergent evolutionary adaptations and gene losses.</title>
        <authorList>
            <person name="Steindorff A.S."/>
            <person name="Aguilar-Pontes M.V."/>
            <person name="Robinson A.J."/>
            <person name="Andreopoulos B."/>
            <person name="LaButti K."/>
            <person name="Kuo A."/>
            <person name="Mondo S."/>
            <person name="Riley R."/>
            <person name="Otillar R."/>
            <person name="Haridas S."/>
            <person name="Lipzen A."/>
            <person name="Grimwood J."/>
            <person name="Schmutz J."/>
            <person name="Clum A."/>
            <person name="Reid I.D."/>
            <person name="Moisan M.C."/>
            <person name="Butler G."/>
            <person name="Nguyen T.T.M."/>
            <person name="Dewar K."/>
            <person name="Conant G."/>
            <person name="Drula E."/>
            <person name="Henrissat B."/>
            <person name="Hansel C."/>
            <person name="Singer S."/>
            <person name="Hutchinson M.I."/>
            <person name="de Vries R.P."/>
            <person name="Natvig D.O."/>
            <person name="Powell A.J."/>
            <person name="Tsang A."/>
            <person name="Grigoriev I.V."/>
        </authorList>
    </citation>
    <scope>NUCLEOTIDE SEQUENCE [LARGE SCALE GENOMIC DNA]</scope>
    <source>
        <strain evidence="6 7">ATCC 22073</strain>
    </source>
</reference>
<feature type="domain" description="XPG-I" evidence="4">
    <location>
        <begin position="109"/>
        <end position="184"/>
    </location>
</feature>
<dbReference type="Gene3D" id="3.40.50.1010">
    <property type="entry name" value="5'-nuclease"/>
    <property type="match status" value="2"/>
</dbReference>
<accession>A0ABR4D487</accession>
<feature type="compositionally biased region" description="Low complexity" evidence="3">
    <location>
        <begin position="730"/>
        <end position="739"/>
    </location>
</feature>
<name>A0ABR4D487_9PEZI</name>
<dbReference type="InterPro" id="IPR041177">
    <property type="entry name" value="GEN1_C"/>
</dbReference>
<evidence type="ECO:0000256" key="1">
    <source>
        <dbReference type="ARBA" id="ARBA00022722"/>
    </source>
</evidence>
<dbReference type="RefSeq" id="XP_070863885.1">
    <property type="nucleotide sequence ID" value="XM_071012949.1"/>
</dbReference>
<organism evidence="6 7">
    <name type="scientific">Remersonia thermophila</name>
    <dbReference type="NCBI Taxonomy" id="72144"/>
    <lineage>
        <taxon>Eukaryota</taxon>
        <taxon>Fungi</taxon>
        <taxon>Dikarya</taxon>
        <taxon>Ascomycota</taxon>
        <taxon>Pezizomycotina</taxon>
        <taxon>Sordariomycetes</taxon>
        <taxon>Sordariomycetidae</taxon>
        <taxon>Sordariales</taxon>
        <taxon>Sordariales incertae sedis</taxon>
        <taxon>Remersonia</taxon>
    </lineage>
</organism>
<feature type="compositionally biased region" description="Acidic residues" evidence="3">
    <location>
        <begin position="417"/>
        <end position="430"/>
    </location>
</feature>
<keyword evidence="1" id="KW-0540">Nuclease</keyword>
<evidence type="ECO:0000313" key="7">
    <source>
        <dbReference type="Proteomes" id="UP001600064"/>
    </source>
</evidence>
<dbReference type="CDD" id="cd09870">
    <property type="entry name" value="PIN_YEN1"/>
    <property type="match status" value="1"/>
</dbReference>
<dbReference type="InterPro" id="IPR029060">
    <property type="entry name" value="PIN-like_dom_sf"/>
</dbReference>
<dbReference type="InterPro" id="IPR006086">
    <property type="entry name" value="XPG-I_dom"/>
</dbReference>
<dbReference type="Gene3D" id="1.10.150.20">
    <property type="entry name" value="5' to 3' exonuclease, C-terminal subdomain"/>
    <property type="match status" value="1"/>
</dbReference>
<dbReference type="PRINTS" id="PR00853">
    <property type="entry name" value="XPGRADSUPER"/>
</dbReference>
<dbReference type="InterPro" id="IPR037316">
    <property type="entry name" value="Yen1_H3TH"/>
</dbReference>
<dbReference type="Pfam" id="PF00867">
    <property type="entry name" value="XPG_I"/>
    <property type="match status" value="1"/>
</dbReference>
<evidence type="ECO:0000259" key="5">
    <source>
        <dbReference type="SMART" id="SM00485"/>
    </source>
</evidence>
<feature type="region of interest" description="Disordered" evidence="3">
    <location>
        <begin position="514"/>
        <end position="602"/>
    </location>
</feature>
<evidence type="ECO:0000313" key="6">
    <source>
        <dbReference type="EMBL" id="KAL2265158.1"/>
    </source>
</evidence>
<gene>
    <name evidence="6" type="ORF">VTJ83DRAFT_6258</name>
</gene>
<dbReference type="Pfam" id="PF18380">
    <property type="entry name" value="GEN1_C"/>
    <property type="match status" value="1"/>
</dbReference>
<feature type="region of interest" description="Disordered" evidence="3">
    <location>
        <begin position="400"/>
        <end position="441"/>
    </location>
</feature>
<dbReference type="InterPro" id="IPR006084">
    <property type="entry name" value="XPG/Rad2"/>
</dbReference>
<feature type="region of interest" description="Disordered" evidence="3">
    <location>
        <begin position="678"/>
        <end position="780"/>
    </location>
</feature>
<dbReference type="Proteomes" id="UP001600064">
    <property type="component" value="Unassembled WGS sequence"/>
</dbReference>
<feature type="compositionally biased region" description="Basic and acidic residues" evidence="3">
    <location>
        <begin position="552"/>
        <end position="568"/>
    </location>
</feature>
<dbReference type="PANTHER" id="PTHR11081:SF75">
    <property type="entry name" value="ENDONUCLEASE, PUTATIVE (AFU_ORTHOLOGUE AFUA_3G13260)-RELATED"/>
    <property type="match status" value="1"/>
</dbReference>
<dbReference type="InterPro" id="IPR006085">
    <property type="entry name" value="XPG_DNA_repair_N"/>
</dbReference>
<proteinExistence type="predicted"/>
<dbReference type="SUPFAM" id="SSF47807">
    <property type="entry name" value="5' to 3' exonuclease, C-terminal subdomain"/>
    <property type="match status" value="1"/>
</dbReference>
<dbReference type="EMBL" id="JAZGUE010000006">
    <property type="protein sequence ID" value="KAL2265158.1"/>
    <property type="molecule type" value="Genomic_DNA"/>
</dbReference>
<keyword evidence="2" id="KW-0378">Hydrolase</keyword>
<evidence type="ECO:0000256" key="2">
    <source>
        <dbReference type="ARBA" id="ARBA00022801"/>
    </source>
</evidence>
<feature type="compositionally biased region" description="Low complexity" evidence="3">
    <location>
        <begin position="747"/>
        <end position="759"/>
    </location>
</feature>
<comment type="caution">
    <text evidence="6">The sequence shown here is derived from an EMBL/GenBank/DDBJ whole genome shotgun (WGS) entry which is preliminary data.</text>
</comment>
<evidence type="ECO:0000256" key="3">
    <source>
        <dbReference type="SAM" id="MobiDB-lite"/>
    </source>
</evidence>
<protein>
    <submittedName>
        <fullName evidence="6">Uncharacterized protein</fullName>
    </submittedName>
</protein>
<dbReference type="Pfam" id="PF00752">
    <property type="entry name" value="XPG_N"/>
    <property type="match status" value="1"/>
</dbReference>
<feature type="region of interest" description="Disordered" evidence="3">
    <location>
        <begin position="477"/>
        <end position="496"/>
    </location>
</feature>
<sequence length="850" mass="92383">MGIKGIYKEIGPGDRIALCKLAIDTLERTGRPLRIAIDFSIWQFQVQAARGGSNPAIRTLFYRLVRLLGLAIHPIFVFDGPHKPAFKRNKRSSGRGDMVSTAMAKRLIRLFGFAMHDAPGEAEAECALLEQQGVVDAVLSEDVDTIMFGCRRTLRNWSAEGKGSKTPTHVSMYEADKVAAGPSGLDREGMVLVALMSGGDYLPDGIPGCGVKVAVEAAKAGFGRDLCRLKRADRDGLDAWKQRLVHELRTNESGFFRTRHKALEIPESFPNMEVLRYYTHPVVSREAAVERLKREFPQPSNLDILGLREFVRETFDWSFRIGAVKLIRVLAPSLLVQRFLDRHGSADGQSADVERRKAQEGDLVKAITSRRVHASTDATPELRISFTPADIVKLDLDSEPVEEEGEGYGRSGIALNSDDEFENEAGEEVGDGDRAKASSVKKPFDPLQPELVWIPETLARLGIPLAVEDWEARQQAKGLRAGAKGTRKGRATKATGMPAGALDKYVKVTKKVAEGASTKPDAPPRKLVSPPQAVAQPEPPTPAKGRSSRGRQPLDARKLTSQSQDHKPHFLFLLITGNNRDGDDDDNDNNNINNYTGQHWSLEPPEHDALAHAATTERIPRNGETINLKLSRPRGRWLAAIAQRPLTLFGRVTKNVASSSKPAPASATHQQPEPIEILSDSDDEFPNLLDPKSRPLPARKTATVATGPSPNLPSRAGSPTKDPPPPSSLPLPAAAVPSAQEKPRHPASSATATAASASAWPAREGDKKKKKGEGQGTTKVFIPRTSLAGEGLFAELEVPRDEADAILEAYNGARPDADASRRTGPTAAAATRKKAFRLSEIEVLDLTGED</sequence>
<dbReference type="GeneID" id="98127593"/>
<dbReference type="CDD" id="cd09906">
    <property type="entry name" value="H3TH_YEN1"/>
    <property type="match status" value="1"/>
</dbReference>
<feature type="domain" description="XPG N-terminal" evidence="5">
    <location>
        <begin position="1"/>
        <end position="98"/>
    </location>
</feature>
<dbReference type="SMART" id="SM00484">
    <property type="entry name" value="XPGI"/>
    <property type="match status" value="1"/>
</dbReference>
<dbReference type="InterPro" id="IPR036279">
    <property type="entry name" value="5-3_exonuclease_C_sf"/>
</dbReference>
<dbReference type="SMART" id="SM00485">
    <property type="entry name" value="XPGN"/>
    <property type="match status" value="1"/>
</dbReference>